<gene>
    <name evidence="2" type="ORF">ALC57_08785</name>
</gene>
<dbReference type="Proteomes" id="UP000078492">
    <property type="component" value="Unassembled WGS sequence"/>
</dbReference>
<organism evidence="2 3">
    <name type="scientific">Trachymyrmex cornetzi</name>
    <dbReference type="NCBI Taxonomy" id="471704"/>
    <lineage>
        <taxon>Eukaryota</taxon>
        <taxon>Metazoa</taxon>
        <taxon>Ecdysozoa</taxon>
        <taxon>Arthropoda</taxon>
        <taxon>Hexapoda</taxon>
        <taxon>Insecta</taxon>
        <taxon>Pterygota</taxon>
        <taxon>Neoptera</taxon>
        <taxon>Endopterygota</taxon>
        <taxon>Hymenoptera</taxon>
        <taxon>Apocrita</taxon>
        <taxon>Aculeata</taxon>
        <taxon>Formicoidea</taxon>
        <taxon>Formicidae</taxon>
        <taxon>Myrmicinae</taxon>
        <taxon>Trachymyrmex</taxon>
    </lineage>
</organism>
<name>A0A195E1Y8_9HYME</name>
<sequence length="160" mass="18356">ESVIDYVLVDEEAREQIECMEVGDVIESDHHPLIVAWRGGKEKERNKGKEGRVWDEERRVVFRERLGEVEWREGGRDRGGGKELSREEIRKVTRNLKDGKAMGVDRIPNEVWKYGGEEMEEWVWRGCNEVWKGGGMARGMERGSGGADKEKRAGERGEGL</sequence>
<evidence type="ECO:0000313" key="2">
    <source>
        <dbReference type="EMBL" id="KYN18942.1"/>
    </source>
</evidence>
<dbReference type="AlphaFoldDB" id="A0A195E1Y8"/>
<accession>A0A195E1Y8</accession>
<feature type="non-terminal residue" evidence="2">
    <location>
        <position position="1"/>
    </location>
</feature>
<protein>
    <recommendedName>
        <fullName evidence="4">Endonuclease/exonuclease/phosphatase domain-containing protein</fullName>
    </recommendedName>
</protein>
<keyword evidence="3" id="KW-1185">Reference proteome</keyword>
<evidence type="ECO:0008006" key="4">
    <source>
        <dbReference type="Google" id="ProtNLM"/>
    </source>
</evidence>
<feature type="compositionally biased region" description="Gly residues" evidence="1">
    <location>
        <begin position="136"/>
        <end position="146"/>
    </location>
</feature>
<feature type="compositionally biased region" description="Basic and acidic residues" evidence="1">
    <location>
        <begin position="147"/>
        <end position="160"/>
    </location>
</feature>
<feature type="region of interest" description="Disordered" evidence="1">
    <location>
        <begin position="136"/>
        <end position="160"/>
    </location>
</feature>
<evidence type="ECO:0000313" key="3">
    <source>
        <dbReference type="Proteomes" id="UP000078492"/>
    </source>
</evidence>
<proteinExistence type="predicted"/>
<dbReference type="EMBL" id="KQ979824">
    <property type="protein sequence ID" value="KYN18942.1"/>
    <property type="molecule type" value="Genomic_DNA"/>
</dbReference>
<evidence type="ECO:0000256" key="1">
    <source>
        <dbReference type="SAM" id="MobiDB-lite"/>
    </source>
</evidence>
<reference evidence="2 3" key="1">
    <citation type="submission" date="2015-09" db="EMBL/GenBank/DDBJ databases">
        <title>Trachymyrmex cornetzi WGS genome.</title>
        <authorList>
            <person name="Nygaard S."/>
            <person name="Hu H."/>
            <person name="Boomsma J."/>
            <person name="Zhang G."/>
        </authorList>
    </citation>
    <scope>NUCLEOTIDE SEQUENCE [LARGE SCALE GENOMIC DNA]</scope>
    <source>
        <strain evidence="2">Tcor2-1</strain>
        <tissue evidence="2">Whole body</tissue>
    </source>
</reference>